<dbReference type="PANTHER" id="PTHR20857">
    <property type="entry name" value="THIAMINE-PHOSPHATE PYROPHOSPHORYLASE"/>
    <property type="match status" value="1"/>
</dbReference>
<dbReference type="InterPro" id="IPR034291">
    <property type="entry name" value="TMP_synthase"/>
</dbReference>
<evidence type="ECO:0000256" key="8">
    <source>
        <dbReference type="ARBA" id="ARBA00047334"/>
    </source>
</evidence>
<keyword evidence="6" id="KW-0460">Magnesium</keyword>
<dbReference type="SUPFAM" id="SSF51391">
    <property type="entry name" value="Thiamin phosphate synthase"/>
    <property type="match status" value="1"/>
</dbReference>
<evidence type="ECO:0000313" key="12">
    <source>
        <dbReference type="EMBL" id="VAW86476.1"/>
    </source>
</evidence>
<dbReference type="GO" id="GO:0004789">
    <property type="term" value="F:thiamine-phosphate diphosphorylase activity"/>
    <property type="evidence" value="ECO:0007669"/>
    <property type="project" value="UniProtKB-EC"/>
</dbReference>
<dbReference type="UniPathway" id="UPA00060">
    <property type="reaction ID" value="UER00141"/>
</dbReference>
<keyword evidence="4 12" id="KW-0808">Transferase</keyword>
<dbReference type="GO" id="GO:0009229">
    <property type="term" value="P:thiamine diphosphate biosynthetic process"/>
    <property type="evidence" value="ECO:0007669"/>
    <property type="project" value="UniProtKB-UniPathway"/>
</dbReference>
<dbReference type="GO" id="GO:0009228">
    <property type="term" value="P:thiamine biosynthetic process"/>
    <property type="evidence" value="ECO:0007669"/>
    <property type="project" value="UniProtKB-KW"/>
</dbReference>
<dbReference type="Pfam" id="PF02581">
    <property type="entry name" value="TMP-TENI"/>
    <property type="match status" value="1"/>
</dbReference>
<dbReference type="HAMAP" id="MF_00097">
    <property type="entry name" value="TMP_synthase"/>
    <property type="match status" value="1"/>
</dbReference>
<keyword evidence="7" id="KW-0784">Thiamine biosynthesis</keyword>
<evidence type="ECO:0000256" key="1">
    <source>
        <dbReference type="ARBA" id="ARBA00001946"/>
    </source>
</evidence>
<evidence type="ECO:0000256" key="7">
    <source>
        <dbReference type="ARBA" id="ARBA00022977"/>
    </source>
</evidence>
<dbReference type="CDD" id="cd00564">
    <property type="entry name" value="TMP_TenI"/>
    <property type="match status" value="1"/>
</dbReference>
<reference evidence="12" key="1">
    <citation type="submission" date="2018-06" db="EMBL/GenBank/DDBJ databases">
        <authorList>
            <person name="Zhirakovskaya E."/>
        </authorList>
    </citation>
    <scope>NUCLEOTIDE SEQUENCE</scope>
</reference>
<dbReference type="Gene3D" id="3.20.20.70">
    <property type="entry name" value="Aldolase class I"/>
    <property type="match status" value="1"/>
</dbReference>
<dbReference type="EMBL" id="UOFO01000094">
    <property type="protein sequence ID" value="VAW86476.1"/>
    <property type="molecule type" value="Genomic_DNA"/>
</dbReference>
<dbReference type="GO" id="GO:0046872">
    <property type="term" value="F:metal ion binding"/>
    <property type="evidence" value="ECO:0007669"/>
    <property type="project" value="UniProtKB-KW"/>
</dbReference>
<comment type="pathway">
    <text evidence="2">Cofactor biosynthesis; thiamine diphosphate biosynthesis; thiamine phosphate from 4-amino-2-methyl-5-diphosphomethylpyrimidine and 4-methyl-5-(2-phosphoethyl)-thiazole: step 1/1.</text>
</comment>
<name>A0A3B1A0U5_9ZZZZ</name>
<evidence type="ECO:0000256" key="4">
    <source>
        <dbReference type="ARBA" id="ARBA00022679"/>
    </source>
</evidence>
<comment type="catalytic activity">
    <reaction evidence="10">
        <text>2-[(2R,5Z)-2-carboxy-4-methylthiazol-5(2H)-ylidene]ethyl phosphate + 4-amino-2-methyl-5-(diphosphooxymethyl)pyrimidine + 2 H(+) = thiamine phosphate + CO2 + diphosphate</text>
        <dbReference type="Rhea" id="RHEA:47844"/>
        <dbReference type="ChEBI" id="CHEBI:15378"/>
        <dbReference type="ChEBI" id="CHEBI:16526"/>
        <dbReference type="ChEBI" id="CHEBI:33019"/>
        <dbReference type="ChEBI" id="CHEBI:37575"/>
        <dbReference type="ChEBI" id="CHEBI:57841"/>
        <dbReference type="ChEBI" id="CHEBI:62899"/>
        <dbReference type="EC" id="2.5.1.3"/>
    </reaction>
</comment>
<proteinExistence type="inferred from homology"/>
<dbReference type="AlphaFoldDB" id="A0A3B1A0U5"/>
<dbReference type="InterPro" id="IPR013785">
    <property type="entry name" value="Aldolase_TIM"/>
</dbReference>
<evidence type="ECO:0000256" key="2">
    <source>
        <dbReference type="ARBA" id="ARBA00005165"/>
    </source>
</evidence>
<dbReference type="GO" id="GO:0005737">
    <property type="term" value="C:cytoplasm"/>
    <property type="evidence" value="ECO:0007669"/>
    <property type="project" value="TreeGrafter"/>
</dbReference>
<dbReference type="PANTHER" id="PTHR20857:SF15">
    <property type="entry name" value="THIAMINE-PHOSPHATE SYNTHASE"/>
    <property type="match status" value="1"/>
</dbReference>
<comment type="cofactor">
    <cofactor evidence="1">
        <name>Mg(2+)</name>
        <dbReference type="ChEBI" id="CHEBI:18420"/>
    </cofactor>
</comment>
<evidence type="ECO:0000256" key="3">
    <source>
        <dbReference type="ARBA" id="ARBA00012830"/>
    </source>
</evidence>
<sequence>MFPKAGLYAITKNEKNDQKLLTQIEAALMGGAHVIQYRDKIRTLAQQRPIATAIKNLCAQYAATFIINDHIELALSVDAHGVHLGVNDNSITTARAKLGHKAIIGISCYNSLKRAETACQQGANYIAFGRFFSSHNKPNAAQASPALLATANKKYKLPIVAIGGITPENGLSLLTSGAHLLAAIDSVFGSGDPKSNAKKFVSLFHK</sequence>
<keyword evidence="5" id="KW-0479">Metal-binding</keyword>
<evidence type="ECO:0000256" key="5">
    <source>
        <dbReference type="ARBA" id="ARBA00022723"/>
    </source>
</evidence>
<evidence type="ECO:0000259" key="11">
    <source>
        <dbReference type="Pfam" id="PF02581"/>
    </source>
</evidence>
<dbReference type="InterPro" id="IPR036206">
    <property type="entry name" value="ThiamineP_synth_sf"/>
</dbReference>
<evidence type="ECO:0000256" key="6">
    <source>
        <dbReference type="ARBA" id="ARBA00022842"/>
    </source>
</evidence>
<feature type="domain" description="Thiamine phosphate synthase/TenI" evidence="11">
    <location>
        <begin position="7"/>
        <end position="186"/>
    </location>
</feature>
<comment type="catalytic activity">
    <reaction evidence="9">
        <text>2-(2-carboxy-4-methylthiazol-5-yl)ethyl phosphate + 4-amino-2-methyl-5-(diphosphooxymethyl)pyrimidine + 2 H(+) = thiamine phosphate + CO2 + diphosphate</text>
        <dbReference type="Rhea" id="RHEA:47848"/>
        <dbReference type="ChEBI" id="CHEBI:15378"/>
        <dbReference type="ChEBI" id="CHEBI:16526"/>
        <dbReference type="ChEBI" id="CHEBI:33019"/>
        <dbReference type="ChEBI" id="CHEBI:37575"/>
        <dbReference type="ChEBI" id="CHEBI:57841"/>
        <dbReference type="ChEBI" id="CHEBI:62890"/>
        <dbReference type="EC" id="2.5.1.3"/>
    </reaction>
</comment>
<evidence type="ECO:0000256" key="9">
    <source>
        <dbReference type="ARBA" id="ARBA00047851"/>
    </source>
</evidence>
<dbReference type="NCBIfam" id="TIGR00693">
    <property type="entry name" value="thiE"/>
    <property type="match status" value="1"/>
</dbReference>
<protein>
    <recommendedName>
        <fullName evidence="3">thiamine phosphate synthase</fullName>
        <ecNumber evidence="3">2.5.1.3</ecNumber>
    </recommendedName>
</protein>
<evidence type="ECO:0000256" key="10">
    <source>
        <dbReference type="ARBA" id="ARBA00047883"/>
    </source>
</evidence>
<dbReference type="InterPro" id="IPR022998">
    <property type="entry name" value="ThiamineP_synth_TenI"/>
</dbReference>
<gene>
    <name evidence="12" type="ORF">MNBD_GAMMA16-2284</name>
</gene>
<organism evidence="12">
    <name type="scientific">hydrothermal vent metagenome</name>
    <dbReference type="NCBI Taxonomy" id="652676"/>
    <lineage>
        <taxon>unclassified sequences</taxon>
        <taxon>metagenomes</taxon>
        <taxon>ecological metagenomes</taxon>
    </lineage>
</organism>
<comment type="catalytic activity">
    <reaction evidence="8">
        <text>4-methyl-5-(2-phosphooxyethyl)-thiazole + 4-amino-2-methyl-5-(diphosphooxymethyl)pyrimidine + H(+) = thiamine phosphate + diphosphate</text>
        <dbReference type="Rhea" id="RHEA:22328"/>
        <dbReference type="ChEBI" id="CHEBI:15378"/>
        <dbReference type="ChEBI" id="CHEBI:33019"/>
        <dbReference type="ChEBI" id="CHEBI:37575"/>
        <dbReference type="ChEBI" id="CHEBI:57841"/>
        <dbReference type="ChEBI" id="CHEBI:58296"/>
        <dbReference type="EC" id="2.5.1.3"/>
    </reaction>
</comment>
<accession>A0A3B1A0U5</accession>
<dbReference type="EC" id="2.5.1.3" evidence="3"/>